<sequence length="220" mass="23720">MDTNASESRLRSAIVDCATRLWQRGLVTGSSGNISARMKDGDLLVTPSGRSLERLSENDIVRVDRSGRPRDTAGRPSSELPLHLAAYRVRADAAFLVHTHPTACVIWSKRGRLFARDTVGAIETLGAVGWVPYAAAGSRELADSAAEIFARGVDTILMERHGLSVLAASMERAFILTDLAEESARIAIGTEGAAPAESSEQGKPCLEDEERGMPPYRVIF</sequence>
<dbReference type="AlphaFoldDB" id="E6PDR6"/>
<evidence type="ECO:0000256" key="3">
    <source>
        <dbReference type="SAM" id="MobiDB-lite"/>
    </source>
</evidence>
<dbReference type="SMART" id="SM01007">
    <property type="entry name" value="Aldolase_II"/>
    <property type="match status" value="1"/>
</dbReference>
<dbReference type="GO" id="GO:0019323">
    <property type="term" value="P:pentose catabolic process"/>
    <property type="evidence" value="ECO:0007669"/>
    <property type="project" value="TreeGrafter"/>
</dbReference>
<dbReference type="Pfam" id="PF00596">
    <property type="entry name" value="Aldolase_II"/>
    <property type="match status" value="1"/>
</dbReference>
<dbReference type="InterPro" id="IPR036409">
    <property type="entry name" value="Aldolase_II/adducin_N_sf"/>
</dbReference>
<reference evidence="5" key="1">
    <citation type="submission" date="2009-10" db="EMBL/GenBank/DDBJ databases">
        <title>Diversity of trophic interactions inside an arsenic-rich microbial ecosystem.</title>
        <authorList>
            <person name="Bertin P.N."/>
            <person name="Heinrich-Salmeron A."/>
            <person name="Pelletier E."/>
            <person name="Goulhen-Chollet F."/>
            <person name="Arsene-Ploetze F."/>
            <person name="Gallien S."/>
            <person name="Calteau A."/>
            <person name="Vallenet D."/>
            <person name="Casiot C."/>
            <person name="Chane-Woon-Ming B."/>
            <person name="Giloteaux L."/>
            <person name="Barakat M."/>
            <person name="Bonnefoy V."/>
            <person name="Bruneel O."/>
            <person name="Chandler M."/>
            <person name="Cleiss J."/>
            <person name="Duran R."/>
            <person name="Elbaz-Poulichet F."/>
            <person name="Fonknechten N."/>
            <person name="Lauga B."/>
            <person name="Mornico D."/>
            <person name="Ortet P."/>
            <person name="Schaeffer C."/>
            <person name="Siguier P."/>
            <person name="Alexander Thil Smith A."/>
            <person name="Van Dorsselaer A."/>
            <person name="Weissenbach J."/>
            <person name="Medigue C."/>
            <person name="Le Paslier D."/>
        </authorList>
    </citation>
    <scope>NUCLEOTIDE SEQUENCE</scope>
</reference>
<dbReference type="Gene3D" id="3.40.225.10">
    <property type="entry name" value="Class II aldolase/adducin N-terminal domain"/>
    <property type="match status" value="1"/>
</dbReference>
<feature type="region of interest" description="Disordered" evidence="3">
    <location>
        <begin position="190"/>
        <end position="214"/>
    </location>
</feature>
<comment type="caution">
    <text evidence="5">The sequence shown here is derived from an EMBL/GenBank/DDBJ whole genome shotgun (WGS) entry which is preliminary data.</text>
</comment>
<dbReference type="PANTHER" id="PTHR22789:SF0">
    <property type="entry name" value="3-OXO-TETRONATE 4-PHOSPHATE DECARBOXYLASE-RELATED"/>
    <property type="match status" value="1"/>
</dbReference>
<proteinExistence type="predicted"/>
<dbReference type="GO" id="GO:0016832">
    <property type="term" value="F:aldehyde-lyase activity"/>
    <property type="evidence" value="ECO:0007669"/>
    <property type="project" value="TreeGrafter"/>
</dbReference>
<organism evidence="5">
    <name type="scientific">mine drainage metagenome</name>
    <dbReference type="NCBI Taxonomy" id="410659"/>
    <lineage>
        <taxon>unclassified sequences</taxon>
        <taxon>metagenomes</taxon>
        <taxon>ecological metagenomes</taxon>
    </lineage>
</organism>
<dbReference type="GO" id="GO:0005829">
    <property type="term" value="C:cytosol"/>
    <property type="evidence" value="ECO:0007669"/>
    <property type="project" value="TreeGrafter"/>
</dbReference>
<name>E6PDR6_9ZZZZ</name>
<evidence type="ECO:0000313" key="5">
    <source>
        <dbReference type="EMBL" id="CBH74601.1"/>
    </source>
</evidence>
<dbReference type="InterPro" id="IPR050197">
    <property type="entry name" value="Aldolase_class_II_sugar_metab"/>
</dbReference>
<feature type="domain" description="Class II aldolase/adducin N-terminal" evidence="4">
    <location>
        <begin position="12"/>
        <end position="188"/>
    </location>
</feature>
<dbReference type="EMBL" id="CABL01000002">
    <property type="protein sequence ID" value="CBH74601.1"/>
    <property type="molecule type" value="Genomic_DNA"/>
</dbReference>
<accession>E6PDR6</accession>
<protein>
    <submittedName>
        <fullName evidence="5">Class II aldolase/adducin family protein</fullName>
    </submittedName>
</protein>
<gene>
    <name evidence="5" type="ORF">CARN1_1704</name>
</gene>
<keyword evidence="2" id="KW-0456">Lyase</keyword>
<keyword evidence="1" id="KW-0479">Metal-binding</keyword>
<dbReference type="PANTHER" id="PTHR22789">
    <property type="entry name" value="FUCULOSE PHOSPHATE ALDOLASE"/>
    <property type="match status" value="1"/>
</dbReference>
<dbReference type="SUPFAM" id="SSF53639">
    <property type="entry name" value="AraD/HMP-PK domain-like"/>
    <property type="match status" value="1"/>
</dbReference>
<dbReference type="InterPro" id="IPR001303">
    <property type="entry name" value="Aldolase_II/adducin_N"/>
</dbReference>
<evidence type="ECO:0000259" key="4">
    <source>
        <dbReference type="SMART" id="SM01007"/>
    </source>
</evidence>
<evidence type="ECO:0000256" key="2">
    <source>
        <dbReference type="ARBA" id="ARBA00023239"/>
    </source>
</evidence>
<evidence type="ECO:0000256" key="1">
    <source>
        <dbReference type="ARBA" id="ARBA00022723"/>
    </source>
</evidence>
<dbReference type="GO" id="GO:0046872">
    <property type="term" value="F:metal ion binding"/>
    <property type="evidence" value="ECO:0007669"/>
    <property type="project" value="UniProtKB-KW"/>
</dbReference>